<keyword evidence="4" id="KW-1185">Reference proteome</keyword>
<organism evidence="3 4">
    <name type="scientific">Puccinia triticina</name>
    <dbReference type="NCBI Taxonomy" id="208348"/>
    <lineage>
        <taxon>Eukaryota</taxon>
        <taxon>Fungi</taxon>
        <taxon>Dikarya</taxon>
        <taxon>Basidiomycota</taxon>
        <taxon>Pucciniomycotina</taxon>
        <taxon>Pucciniomycetes</taxon>
        <taxon>Pucciniales</taxon>
        <taxon>Pucciniaceae</taxon>
        <taxon>Puccinia</taxon>
    </lineage>
</organism>
<keyword evidence="2" id="KW-0812">Transmembrane</keyword>
<dbReference type="GeneID" id="77812025"/>
<evidence type="ECO:0000313" key="3">
    <source>
        <dbReference type="EMBL" id="WAQ86787.1"/>
    </source>
</evidence>
<dbReference type="RefSeq" id="XP_053022342.1">
    <property type="nucleotide sequence ID" value="XM_053171130.1"/>
</dbReference>
<reference evidence="3" key="1">
    <citation type="submission" date="2022-10" db="EMBL/GenBank/DDBJ databases">
        <title>Puccinia triticina Genome sequencing and assembly.</title>
        <authorList>
            <person name="Li C."/>
        </authorList>
    </citation>
    <scope>NUCLEOTIDE SEQUENCE</scope>
    <source>
        <strain evidence="3">Pt15</strain>
    </source>
</reference>
<feature type="region of interest" description="Disordered" evidence="1">
    <location>
        <begin position="78"/>
        <end position="112"/>
    </location>
</feature>
<proteinExistence type="predicted"/>
<name>A0ABY7CVP8_9BASI</name>
<dbReference type="Proteomes" id="UP001164743">
    <property type="component" value="Chromosome 7A"/>
</dbReference>
<evidence type="ECO:0000256" key="1">
    <source>
        <dbReference type="SAM" id="MobiDB-lite"/>
    </source>
</evidence>
<dbReference type="EMBL" id="CP110427">
    <property type="protein sequence ID" value="WAQ86787.1"/>
    <property type="molecule type" value="Genomic_DNA"/>
</dbReference>
<feature type="transmembrane region" description="Helical" evidence="2">
    <location>
        <begin position="40"/>
        <end position="61"/>
    </location>
</feature>
<protein>
    <submittedName>
        <fullName evidence="3">Uncharacterized protein</fullName>
    </submittedName>
</protein>
<keyword evidence="2" id="KW-1133">Transmembrane helix</keyword>
<evidence type="ECO:0000256" key="2">
    <source>
        <dbReference type="SAM" id="Phobius"/>
    </source>
</evidence>
<feature type="compositionally biased region" description="Basic and acidic residues" evidence="1">
    <location>
        <begin position="102"/>
        <end position="112"/>
    </location>
</feature>
<gene>
    <name evidence="3" type="ORF">PtA15_7A516</name>
</gene>
<sequence>MGARDLYVGELDTVRALDPKAPRSKGSPTPPADVQSHLNLAVFLVFCHSFLMLPFFDHVGLVTPTEYRSRPAVSSTRVAILSKQEPKKDQARSLTTGSGMLEHARGACPDRH</sequence>
<accession>A0ABY7CVP8</accession>
<keyword evidence="2" id="KW-0472">Membrane</keyword>
<evidence type="ECO:0000313" key="4">
    <source>
        <dbReference type="Proteomes" id="UP001164743"/>
    </source>
</evidence>